<feature type="region of interest" description="Disordered" evidence="1">
    <location>
        <begin position="29"/>
        <end position="49"/>
    </location>
</feature>
<gene>
    <name evidence="2" type="ORF">LCGC14_0505950</name>
</gene>
<proteinExistence type="predicted"/>
<organism evidence="2">
    <name type="scientific">marine sediment metagenome</name>
    <dbReference type="NCBI Taxonomy" id="412755"/>
    <lineage>
        <taxon>unclassified sequences</taxon>
        <taxon>metagenomes</taxon>
        <taxon>ecological metagenomes</taxon>
    </lineage>
</organism>
<dbReference type="AlphaFoldDB" id="A0A0F9S7H8"/>
<accession>A0A0F9S7H8</accession>
<evidence type="ECO:0000313" key="2">
    <source>
        <dbReference type="EMBL" id="KKN63014.1"/>
    </source>
</evidence>
<reference evidence="2" key="1">
    <citation type="journal article" date="2015" name="Nature">
        <title>Complex archaea that bridge the gap between prokaryotes and eukaryotes.</title>
        <authorList>
            <person name="Spang A."/>
            <person name="Saw J.H."/>
            <person name="Jorgensen S.L."/>
            <person name="Zaremba-Niedzwiedzka K."/>
            <person name="Martijn J."/>
            <person name="Lind A.E."/>
            <person name="van Eijk R."/>
            <person name="Schleper C."/>
            <person name="Guy L."/>
            <person name="Ettema T.J."/>
        </authorList>
    </citation>
    <scope>NUCLEOTIDE SEQUENCE</scope>
</reference>
<evidence type="ECO:0000256" key="1">
    <source>
        <dbReference type="SAM" id="MobiDB-lite"/>
    </source>
</evidence>
<sequence>MSFAELGITRLGKSTCLVCARGRRTPGARLGQVMRGGRTGGGSRKDSAGLACEEQAFRSGETAEALDQLAQSDQGPDHDTRQRHGCAIGQYGKCR</sequence>
<name>A0A0F9S7H8_9ZZZZ</name>
<feature type="region of interest" description="Disordered" evidence="1">
    <location>
        <begin position="64"/>
        <end position="84"/>
    </location>
</feature>
<comment type="caution">
    <text evidence="2">The sequence shown here is derived from an EMBL/GenBank/DDBJ whole genome shotgun (WGS) entry which is preliminary data.</text>
</comment>
<dbReference type="EMBL" id="LAZR01000604">
    <property type="protein sequence ID" value="KKN63014.1"/>
    <property type="molecule type" value="Genomic_DNA"/>
</dbReference>
<protein>
    <submittedName>
        <fullName evidence="2">Uncharacterized protein</fullName>
    </submittedName>
</protein>